<organism evidence="10 11">
    <name type="scientific">Chlorella ohadii</name>
    <dbReference type="NCBI Taxonomy" id="2649997"/>
    <lineage>
        <taxon>Eukaryota</taxon>
        <taxon>Viridiplantae</taxon>
        <taxon>Chlorophyta</taxon>
        <taxon>core chlorophytes</taxon>
        <taxon>Trebouxiophyceae</taxon>
        <taxon>Chlorellales</taxon>
        <taxon>Chlorellaceae</taxon>
        <taxon>Chlorella clade</taxon>
        <taxon>Chlorella</taxon>
    </lineage>
</organism>
<dbReference type="Proteomes" id="UP001205105">
    <property type="component" value="Unassembled WGS sequence"/>
</dbReference>
<dbReference type="InterPro" id="IPR000608">
    <property type="entry name" value="UBC"/>
</dbReference>
<dbReference type="PANTHER" id="PTHR24067">
    <property type="entry name" value="UBIQUITIN-CONJUGATING ENZYME E2"/>
    <property type="match status" value="1"/>
</dbReference>
<evidence type="ECO:0000259" key="9">
    <source>
        <dbReference type="PROSITE" id="PS50127"/>
    </source>
</evidence>
<evidence type="ECO:0000256" key="1">
    <source>
        <dbReference type="ARBA" id="ARBA00012486"/>
    </source>
</evidence>
<feature type="compositionally biased region" description="Low complexity" evidence="8">
    <location>
        <begin position="167"/>
        <end position="201"/>
    </location>
</feature>
<dbReference type="GO" id="GO:0005524">
    <property type="term" value="F:ATP binding"/>
    <property type="evidence" value="ECO:0007669"/>
    <property type="project" value="UniProtKB-UniRule"/>
</dbReference>
<dbReference type="SUPFAM" id="SSF54495">
    <property type="entry name" value="UBC-like"/>
    <property type="match status" value="1"/>
</dbReference>
<evidence type="ECO:0000256" key="2">
    <source>
        <dbReference type="ARBA" id="ARBA00022679"/>
    </source>
</evidence>
<evidence type="ECO:0000256" key="8">
    <source>
        <dbReference type="SAM" id="MobiDB-lite"/>
    </source>
</evidence>
<sequence length="210" mass="22606">MQLQTRMQREVRMLQTDPPPGVWAAPKNGERLTELEAQIQGPKDTVYEGGLFHLSVDIPARYPFEPPKVKFVTPIYHPNIDPEGRICLDILNMPPKGGWKPALNVSTVLASIGLLLAEPNPEDGLVTDITAEFKHQRQARAGGEQQQQQQQVQQAQDEGPKENSNPAAAAEGGSGSAAVGKPDQAAAAAAMAAEQAAAQPAKRPRLALRK</sequence>
<keyword evidence="5 7" id="KW-0067">ATP-binding</keyword>
<protein>
    <recommendedName>
        <fullName evidence="1">E2 ubiquitin-conjugating enzyme</fullName>
        <ecNumber evidence="1">2.3.2.23</ecNumber>
    </recommendedName>
</protein>
<accession>A0AAD5DYT7</accession>
<dbReference type="AlphaFoldDB" id="A0AAD5DYT7"/>
<evidence type="ECO:0000256" key="7">
    <source>
        <dbReference type="RuleBase" id="RU362109"/>
    </source>
</evidence>
<dbReference type="InterPro" id="IPR050113">
    <property type="entry name" value="Ub_conjugating_enzyme"/>
</dbReference>
<comment type="similarity">
    <text evidence="7">Belongs to the ubiquitin-conjugating enzyme family.</text>
</comment>
<dbReference type="GO" id="GO:0061631">
    <property type="term" value="F:ubiquitin conjugating enzyme activity"/>
    <property type="evidence" value="ECO:0007669"/>
    <property type="project" value="UniProtKB-EC"/>
</dbReference>
<feature type="active site" description="Glycyl thioester intermediate" evidence="6">
    <location>
        <position position="87"/>
    </location>
</feature>
<dbReference type="Pfam" id="PF00179">
    <property type="entry name" value="UQ_con"/>
    <property type="match status" value="1"/>
</dbReference>
<dbReference type="InterPro" id="IPR016135">
    <property type="entry name" value="UBQ-conjugating_enzyme/RWD"/>
</dbReference>
<dbReference type="Gene3D" id="3.10.110.10">
    <property type="entry name" value="Ubiquitin Conjugating Enzyme"/>
    <property type="match status" value="1"/>
</dbReference>
<dbReference type="PROSITE" id="PS50127">
    <property type="entry name" value="UBC_2"/>
    <property type="match status" value="1"/>
</dbReference>
<dbReference type="EC" id="2.3.2.23" evidence="1"/>
<evidence type="ECO:0000256" key="5">
    <source>
        <dbReference type="ARBA" id="ARBA00022840"/>
    </source>
</evidence>
<feature type="domain" description="UBC core" evidence="9">
    <location>
        <begin position="2"/>
        <end position="156"/>
    </location>
</feature>
<feature type="compositionally biased region" description="Low complexity" evidence="8">
    <location>
        <begin position="139"/>
        <end position="156"/>
    </location>
</feature>
<comment type="caution">
    <text evidence="10">The sequence shown here is derived from an EMBL/GenBank/DDBJ whole genome shotgun (WGS) entry which is preliminary data.</text>
</comment>
<keyword evidence="4 7" id="KW-0833">Ubl conjugation pathway</keyword>
<dbReference type="FunFam" id="3.10.110.10:FF:000041">
    <property type="entry name" value="Ubiquitin-conjugating enzyme E2 T"/>
    <property type="match status" value="1"/>
</dbReference>
<feature type="region of interest" description="Disordered" evidence="8">
    <location>
        <begin position="135"/>
        <end position="210"/>
    </location>
</feature>
<dbReference type="InterPro" id="IPR023313">
    <property type="entry name" value="UBQ-conjugating_AS"/>
</dbReference>
<keyword evidence="2" id="KW-0808">Transferase</keyword>
<evidence type="ECO:0000256" key="4">
    <source>
        <dbReference type="ARBA" id="ARBA00022786"/>
    </source>
</evidence>
<evidence type="ECO:0000313" key="11">
    <source>
        <dbReference type="Proteomes" id="UP001205105"/>
    </source>
</evidence>
<dbReference type="EMBL" id="JADXDR010000024">
    <property type="protein sequence ID" value="KAI7844741.1"/>
    <property type="molecule type" value="Genomic_DNA"/>
</dbReference>
<keyword evidence="3 7" id="KW-0547">Nucleotide-binding</keyword>
<proteinExistence type="inferred from homology"/>
<reference evidence="10" key="1">
    <citation type="submission" date="2020-11" db="EMBL/GenBank/DDBJ databases">
        <title>Chlorella ohadii genome sequencing and assembly.</title>
        <authorList>
            <person name="Murik O."/>
            <person name="Treves H."/>
            <person name="Kedem I."/>
            <person name="Shotland Y."/>
            <person name="Kaplan A."/>
        </authorList>
    </citation>
    <scope>NUCLEOTIDE SEQUENCE</scope>
    <source>
        <strain evidence="10">1</strain>
    </source>
</reference>
<evidence type="ECO:0000313" key="10">
    <source>
        <dbReference type="EMBL" id="KAI7844741.1"/>
    </source>
</evidence>
<keyword evidence="11" id="KW-1185">Reference proteome</keyword>
<evidence type="ECO:0000256" key="6">
    <source>
        <dbReference type="PROSITE-ProRule" id="PRU10133"/>
    </source>
</evidence>
<dbReference type="SMART" id="SM00212">
    <property type="entry name" value="UBCc"/>
    <property type="match status" value="1"/>
</dbReference>
<name>A0AAD5DYT7_9CHLO</name>
<dbReference type="CDD" id="cd23805">
    <property type="entry name" value="UBCc_UBE2T"/>
    <property type="match status" value="1"/>
</dbReference>
<gene>
    <name evidence="10" type="ORF">COHA_001625</name>
</gene>
<dbReference type="PROSITE" id="PS00183">
    <property type="entry name" value="UBC_1"/>
    <property type="match status" value="1"/>
</dbReference>
<evidence type="ECO:0000256" key="3">
    <source>
        <dbReference type="ARBA" id="ARBA00022741"/>
    </source>
</evidence>